<evidence type="ECO:0000313" key="1">
    <source>
        <dbReference type="EMBL" id="SHJ77476.1"/>
    </source>
</evidence>
<dbReference type="OrthoDB" id="2972467at2"/>
<dbReference type="EMBL" id="FQYV01000025">
    <property type="protein sequence ID" value="SHJ77476.1"/>
    <property type="molecule type" value="Genomic_DNA"/>
</dbReference>
<gene>
    <name evidence="1" type="ORF">SAMN04487908_12525</name>
</gene>
<protein>
    <recommendedName>
        <fullName evidence="3">RHS repeat-associated core domain-containing protein</fullName>
    </recommendedName>
</protein>
<proteinExistence type="predicted"/>
<dbReference type="AlphaFoldDB" id="A0A1M6M258"/>
<name>A0A1M6M258_9FLAO</name>
<dbReference type="STRING" id="797419.SAMN05216556_12435"/>
<keyword evidence="2" id="KW-1185">Reference proteome</keyword>
<dbReference type="Gene3D" id="2.180.10.10">
    <property type="entry name" value="RHS repeat-associated core"/>
    <property type="match status" value="1"/>
</dbReference>
<evidence type="ECO:0008006" key="3">
    <source>
        <dbReference type="Google" id="ProtNLM"/>
    </source>
</evidence>
<organism evidence="1 2">
    <name type="scientific">Aequorivita viscosa</name>
    <dbReference type="NCBI Taxonomy" id="797419"/>
    <lineage>
        <taxon>Bacteria</taxon>
        <taxon>Pseudomonadati</taxon>
        <taxon>Bacteroidota</taxon>
        <taxon>Flavobacteriia</taxon>
        <taxon>Flavobacteriales</taxon>
        <taxon>Flavobacteriaceae</taxon>
        <taxon>Aequorivita</taxon>
    </lineage>
</organism>
<sequence>MEYLSFGEIKARDSTPLAERHPEASPYAYVLNNPIYYIDPDGRTEYPSYAAYKKVLGSSALLRQDMWKQGHWLYSDRMYHPSSWSGAVTRRSSVFNNAAALNTANGRSGDYTPLPHDCIVWSPHN</sequence>
<dbReference type="RefSeq" id="WP_073220625.1">
    <property type="nucleotide sequence ID" value="NZ_FNNS01000024.1"/>
</dbReference>
<accession>A0A1M6M258</accession>
<evidence type="ECO:0000313" key="2">
    <source>
        <dbReference type="Proteomes" id="UP000184172"/>
    </source>
</evidence>
<dbReference type="Proteomes" id="UP000184172">
    <property type="component" value="Unassembled WGS sequence"/>
</dbReference>
<reference evidence="2" key="1">
    <citation type="submission" date="2016-11" db="EMBL/GenBank/DDBJ databases">
        <authorList>
            <person name="Varghese N."/>
            <person name="Submissions S."/>
        </authorList>
    </citation>
    <scope>NUCLEOTIDE SEQUENCE [LARGE SCALE GENOMIC DNA]</scope>
    <source>
        <strain evidence="2">DSM 26349</strain>
    </source>
</reference>